<dbReference type="PRINTS" id="PR00681">
    <property type="entry name" value="RIBOSOMALS1"/>
</dbReference>
<feature type="domain" description="S1 motif" evidence="6">
    <location>
        <begin position="277"/>
        <end position="347"/>
    </location>
</feature>
<evidence type="ECO:0000256" key="2">
    <source>
        <dbReference type="ARBA" id="ARBA00022980"/>
    </source>
</evidence>
<dbReference type="Pfam" id="PF00575">
    <property type="entry name" value="S1"/>
    <property type="match status" value="4"/>
</dbReference>
<dbReference type="GO" id="GO:0005840">
    <property type="term" value="C:ribosome"/>
    <property type="evidence" value="ECO:0007669"/>
    <property type="project" value="UniProtKB-KW"/>
</dbReference>
<keyword evidence="4" id="KW-0175">Coiled coil</keyword>
<dbReference type="NCBIfam" id="NF005208">
    <property type="entry name" value="PRK06676.1"/>
    <property type="match status" value="1"/>
</dbReference>
<dbReference type="InterPro" id="IPR035104">
    <property type="entry name" value="Ribosomal_protein_S1-like"/>
</dbReference>
<reference evidence="7 8" key="1">
    <citation type="submission" date="2020-08" db="EMBL/GenBank/DDBJ databases">
        <title>Bridging the membrane lipid divide: bacteria of the FCB group superphylum have the potential to synthesize archaeal ether lipids.</title>
        <authorList>
            <person name="Villanueva L."/>
            <person name="Von Meijenfeldt F.A.B."/>
            <person name="Westbye A.B."/>
            <person name="Yadav S."/>
            <person name="Hopmans E.C."/>
            <person name="Dutilh B.E."/>
            <person name="Sinninghe Damste J.S."/>
        </authorList>
    </citation>
    <scope>NUCLEOTIDE SEQUENCE [LARGE SCALE GENOMIC DNA]</scope>
    <source>
        <strain evidence="7">NIOZ-UU47</strain>
    </source>
</reference>
<name>A0A8J6TF77_9BACT</name>
<evidence type="ECO:0000259" key="6">
    <source>
        <dbReference type="PROSITE" id="PS50126"/>
    </source>
</evidence>
<feature type="coiled-coil region" evidence="4">
    <location>
        <begin position="166"/>
        <end position="193"/>
    </location>
</feature>
<keyword evidence="3" id="KW-0687">Ribonucleoprotein</keyword>
<proteinExistence type="inferred from homology"/>
<dbReference type="GO" id="GO:0006412">
    <property type="term" value="P:translation"/>
    <property type="evidence" value="ECO:0007669"/>
    <property type="project" value="TreeGrafter"/>
</dbReference>
<evidence type="ECO:0000256" key="1">
    <source>
        <dbReference type="ARBA" id="ARBA00006767"/>
    </source>
</evidence>
<dbReference type="GO" id="GO:0003729">
    <property type="term" value="F:mRNA binding"/>
    <property type="evidence" value="ECO:0007669"/>
    <property type="project" value="TreeGrafter"/>
</dbReference>
<dbReference type="InterPro" id="IPR003029">
    <property type="entry name" value="S1_domain"/>
</dbReference>
<dbReference type="InterPro" id="IPR012340">
    <property type="entry name" value="NA-bd_OB-fold"/>
</dbReference>
<dbReference type="SUPFAM" id="SSF50249">
    <property type="entry name" value="Nucleic acid-binding proteins"/>
    <property type="match status" value="4"/>
</dbReference>
<dbReference type="Gene3D" id="2.40.50.140">
    <property type="entry name" value="Nucleic acid-binding proteins"/>
    <property type="match status" value="4"/>
</dbReference>
<keyword evidence="2 7" id="KW-0689">Ribosomal protein</keyword>
<dbReference type="FunFam" id="2.40.50.140:FF:000051">
    <property type="entry name" value="RNA-binding transcriptional accessory protein"/>
    <property type="match status" value="1"/>
</dbReference>
<dbReference type="EMBL" id="JACNJZ010000084">
    <property type="protein sequence ID" value="MBC8317360.1"/>
    <property type="molecule type" value="Genomic_DNA"/>
</dbReference>
<dbReference type="GO" id="GO:0003735">
    <property type="term" value="F:structural constituent of ribosome"/>
    <property type="evidence" value="ECO:0007669"/>
    <property type="project" value="TreeGrafter"/>
</dbReference>
<feature type="domain" description="S1 motif" evidence="6">
    <location>
        <begin position="25"/>
        <end position="90"/>
    </location>
</feature>
<dbReference type="PANTHER" id="PTHR10724:SF7">
    <property type="entry name" value="SMALL RIBOSOMAL SUBUNIT PROTEIN BS1C"/>
    <property type="match status" value="1"/>
</dbReference>
<feature type="compositionally biased region" description="Basic and acidic residues" evidence="5">
    <location>
        <begin position="367"/>
        <end position="386"/>
    </location>
</feature>
<accession>A0A8J6TF77</accession>
<evidence type="ECO:0000256" key="5">
    <source>
        <dbReference type="SAM" id="MobiDB-lite"/>
    </source>
</evidence>
<dbReference type="PANTHER" id="PTHR10724">
    <property type="entry name" value="30S RIBOSOMAL PROTEIN S1"/>
    <property type="match status" value="1"/>
</dbReference>
<organism evidence="7 8">
    <name type="scientific">Candidatus Desulfobia pelagia</name>
    <dbReference type="NCBI Taxonomy" id="2841692"/>
    <lineage>
        <taxon>Bacteria</taxon>
        <taxon>Pseudomonadati</taxon>
        <taxon>Thermodesulfobacteriota</taxon>
        <taxon>Desulfobulbia</taxon>
        <taxon>Desulfobulbales</taxon>
        <taxon>Desulfobulbaceae</taxon>
        <taxon>Candidatus Desulfobia</taxon>
    </lineage>
</organism>
<comment type="similarity">
    <text evidence="1">Belongs to the bacterial ribosomal protein bS1 family.</text>
</comment>
<evidence type="ECO:0000313" key="7">
    <source>
        <dbReference type="EMBL" id="MBC8317360.1"/>
    </source>
</evidence>
<dbReference type="CDD" id="cd04465">
    <property type="entry name" value="S1_RPS1_repeat_ec2_hs2"/>
    <property type="match status" value="1"/>
</dbReference>
<dbReference type="AlphaFoldDB" id="A0A8J6TF77"/>
<evidence type="ECO:0000256" key="3">
    <source>
        <dbReference type="ARBA" id="ARBA00023274"/>
    </source>
</evidence>
<feature type="domain" description="S1 motif" evidence="6">
    <location>
        <begin position="106"/>
        <end position="173"/>
    </location>
</feature>
<sequence length="405" mass="45102">MSENGASFADLLEESLTDSKQLEPGQKIQTEIVRISGSWIFIDLGGKSEGSLSAEELRDKEGNLSVKEGDSIEVYFLGVERNEKIFTTKIGGAASKAHLEEAYRSGVPVEGTIKKEVKGGYEVNIAGNVRAFCPYSQLDIKRAEEPEQYLDQSFSFQIIEYKENGRNIIVSRRAILEEERQELKEKMRETLEVGQVVKGTITSLRDFGAFVDIGGLEGLIPISEISYGRISDIHSALEEGQQVEVSIMKLDWDNDRFSFSLKETLPDPWDTSELKEGTVLTGTVARLMNFGAFVTLSPGIDGLVHISNLGAGRRINHPREVVKEGDILEVRITSIDLDNKRISLSLPEQETEDDPAEKRKSTKKGKYPQDDNRNEFKKFQKQEAGKEGSSMGTLGDLLKAKMSKK</sequence>
<dbReference type="PROSITE" id="PS50126">
    <property type="entry name" value="S1"/>
    <property type="match status" value="4"/>
</dbReference>
<feature type="domain" description="S1 motif" evidence="6">
    <location>
        <begin position="194"/>
        <end position="262"/>
    </location>
</feature>
<dbReference type="SMART" id="SM00316">
    <property type="entry name" value="S1"/>
    <property type="match status" value="4"/>
</dbReference>
<gene>
    <name evidence="7" type="primary">rpsA</name>
    <name evidence="7" type="ORF">H8E41_05600</name>
</gene>
<feature type="region of interest" description="Disordered" evidence="5">
    <location>
        <begin position="343"/>
        <end position="405"/>
    </location>
</feature>
<dbReference type="InterPro" id="IPR050437">
    <property type="entry name" value="Ribos_protein_bS1-like"/>
</dbReference>
<evidence type="ECO:0000313" key="8">
    <source>
        <dbReference type="Proteomes" id="UP000614424"/>
    </source>
</evidence>
<evidence type="ECO:0000256" key="4">
    <source>
        <dbReference type="SAM" id="Coils"/>
    </source>
</evidence>
<protein>
    <submittedName>
        <fullName evidence="7">30S ribosomal protein S1</fullName>
    </submittedName>
</protein>
<dbReference type="GO" id="GO:1990904">
    <property type="term" value="C:ribonucleoprotein complex"/>
    <property type="evidence" value="ECO:0007669"/>
    <property type="project" value="UniProtKB-KW"/>
</dbReference>
<comment type="caution">
    <text evidence="7">The sequence shown here is derived from an EMBL/GenBank/DDBJ whole genome shotgun (WGS) entry which is preliminary data.</text>
</comment>
<dbReference type="Proteomes" id="UP000614424">
    <property type="component" value="Unassembled WGS sequence"/>
</dbReference>
<dbReference type="GO" id="GO:0005737">
    <property type="term" value="C:cytoplasm"/>
    <property type="evidence" value="ECO:0007669"/>
    <property type="project" value="UniProtKB-ARBA"/>
</dbReference>